<dbReference type="AlphaFoldDB" id="A0A9X5FCQ9"/>
<keyword evidence="4" id="KW-1185">Reference proteome</keyword>
<dbReference type="InterPro" id="IPR029044">
    <property type="entry name" value="Nucleotide-diphossugar_trans"/>
</dbReference>
<protein>
    <submittedName>
        <fullName evidence="3">Glycosyltransferase family 2 protein</fullName>
    </submittedName>
</protein>
<evidence type="ECO:0000313" key="3">
    <source>
        <dbReference type="EMBL" id="NKX93744.1"/>
    </source>
</evidence>
<feature type="domain" description="Glycosyltransferase 2-like" evidence="2">
    <location>
        <begin position="21"/>
        <end position="187"/>
    </location>
</feature>
<dbReference type="Proteomes" id="UP000774283">
    <property type="component" value="Unassembled WGS sequence"/>
</dbReference>
<dbReference type="Pfam" id="PF00535">
    <property type="entry name" value="Glycos_transf_2"/>
    <property type="match status" value="1"/>
</dbReference>
<evidence type="ECO:0000256" key="1">
    <source>
        <dbReference type="SAM" id="Phobius"/>
    </source>
</evidence>
<evidence type="ECO:0000259" key="2">
    <source>
        <dbReference type="Pfam" id="PF00535"/>
    </source>
</evidence>
<keyword evidence="1" id="KW-0812">Transmembrane</keyword>
<feature type="transmembrane region" description="Helical" evidence="1">
    <location>
        <begin position="258"/>
        <end position="283"/>
    </location>
</feature>
<dbReference type="InterPro" id="IPR001173">
    <property type="entry name" value="Glyco_trans_2-like"/>
</dbReference>
<feature type="transmembrane region" description="Helical" evidence="1">
    <location>
        <begin position="289"/>
        <end position="310"/>
    </location>
</feature>
<dbReference type="SUPFAM" id="SSF53448">
    <property type="entry name" value="Nucleotide-diphospho-sugar transferases"/>
    <property type="match status" value="1"/>
</dbReference>
<name>A0A9X5FCQ9_9MICO</name>
<dbReference type="EMBL" id="JAAXOW010000003">
    <property type="protein sequence ID" value="NKX93744.1"/>
    <property type="molecule type" value="Genomic_DNA"/>
</dbReference>
<keyword evidence="1" id="KW-1133">Transmembrane helix</keyword>
<proteinExistence type="predicted"/>
<dbReference type="Gene3D" id="3.90.550.10">
    <property type="entry name" value="Spore Coat Polysaccharide Biosynthesis Protein SpsA, Chain A"/>
    <property type="match status" value="1"/>
</dbReference>
<dbReference type="PANTHER" id="PTHR43685">
    <property type="entry name" value="GLYCOSYLTRANSFERASE"/>
    <property type="match status" value="1"/>
</dbReference>
<dbReference type="PANTHER" id="PTHR43685:SF2">
    <property type="entry name" value="GLYCOSYLTRANSFERASE 2-LIKE DOMAIN-CONTAINING PROTEIN"/>
    <property type="match status" value="1"/>
</dbReference>
<dbReference type="RefSeq" id="WP_168447799.1">
    <property type="nucleotide sequence ID" value="NZ_JAAXOW010000003.1"/>
</dbReference>
<organism evidence="3 4">
    <name type="scientific">Sanguibacter hominis ATCC BAA-789</name>
    <dbReference type="NCBI Taxonomy" id="1312740"/>
    <lineage>
        <taxon>Bacteria</taxon>
        <taxon>Bacillati</taxon>
        <taxon>Actinomycetota</taxon>
        <taxon>Actinomycetes</taxon>
        <taxon>Micrococcales</taxon>
        <taxon>Sanguibacteraceae</taxon>
        <taxon>Sanguibacter</taxon>
    </lineage>
</organism>
<keyword evidence="1" id="KW-0472">Membrane</keyword>
<dbReference type="InterPro" id="IPR050834">
    <property type="entry name" value="Glycosyltransf_2"/>
</dbReference>
<dbReference type="CDD" id="cd02525">
    <property type="entry name" value="Succinoglycan_BP_ExoA"/>
    <property type="match status" value="1"/>
</dbReference>
<reference evidence="3 4" key="1">
    <citation type="submission" date="2020-04" db="EMBL/GenBank/DDBJ databases">
        <title>MicrobeNet Type strains.</title>
        <authorList>
            <person name="Nicholson A.C."/>
        </authorList>
    </citation>
    <scope>NUCLEOTIDE SEQUENCE [LARGE SCALE GENOMIC DNA]</scope>
    <source>
        <strain evidence="3 4">ATCC BAA-789</strain>
    </source>
</reference>
<gene>
    <name evidence="3" type="ORF">HF995_10765</name>
</gene>
<feature type="transmembrane region" description="Helical" evidence="1">
    <location>
        <begin position="322"/>
        <end position="340"/>
    </location>
</feature>
<comment type="caution">
    <text evidence="3">The sequence shown here is derived from an EMBL/GenBank/DDBJ whole genome shotgun (WGS) entry which is preliminary data.</text>
</comment>
<evidence type="ECO:0000313" key="4">
    <source>
        <dbReference type="Proteomes" id="UP000774283"/>
    </source>
</evidence>
<sequence>MSSPAPASRPADVPPPGAGVSYVMPVLNEVRYLEPAVRSILEQETSEPCEVVLALGPSNDGTTELARRIAADDDRVVLVDNPRTHIPVGLNLAIRASRYPTVVRVDAHSVLPEGYTRQALETLARTRAANVGGVMKAEGLSPFQSAVARTYTSRFGLGGPSYHVGGDEGPSESAYLGVFRRAVLDEVGLYDESVRRGEDWELNLRIRAAGYTVWFDPRLAVTYRPRETWGQLVRQFFATGSWRGELARRLGSRNGLRYFVPPALVAWLALTVVVGAVTGLAGLGGAWRWISAALGAGAALYVIALLAVVASPAGGRTLGDRLRSLVVFPSVHLAWGAGFWNGLLRGAHTTHDTSRLTTGGTPT</sequence>
<accession>A0A9X5FCQ9</accession>